<evidence type="ECO:0000313" key="9">
    <source>
        <dbReference type="Proteomes" id="UP000177026"/>
    </source>
</evidence>
<feature type="transmembrane region" description="Helical" evidence="6">
    <location>
        <begin position="31"/>
        <end position="49"/>
    </location>
</feature>
<evidence type="ECO:0000256" key="4">
    <source>
        <dbReference type="ARBA" id="ARBA00022989"/>
    </source>
</evidence>
<comment type="caution">
    <text evidence="8">The sequence shown here is derived from an EMBL/GenBank/DDBJ whole genome shotgun (WGS) entry which is preliminary data.</text>
</comment>
<gene>
    <name evidence="8" type="ORF">A2866_02085</name>
</gene>
<feature type="transmembrane region" description="Helical" evidence="6">
    <location>
        <begin position="117"/>
        <end position="139"/>
    </location>
</feature>
<dbReference type="PANTHER" id="PTHR32322:SF18">
    <property type="entry name" value="S-ADENOSYLMETHIONINE_S-ADENOSYLHOMOCYSTEINE TRANSPORTER"/>
    <property type="match status" value="1"/>
</dbReference>
<feature type="domain" description="EamA" evidence="7">
    <location>
        <begin position="150"/>
        <end position="284"/>
    </location>
</feature>
<feature type="transmembrane region" description="Helical" evidence="6">
    <location>
        <begin position="61"/>
        <end position="83"/>
    </location>
</feature>
<evidence type="ECO:0000256" key="3">
    <source>
        <dbReference type="ARBA" id="ARBA00022692"/>
    </source>
</evidence>
<name>A0A1F7GFR6_9BACT</name>
<comment type="subcellular location">
    <subcellularLocation>
        <location evidence="1">Cell membrane</location>
        <topology evidence="1">Multi-pass membrane protein</topology>
    </subcellularLocation>
</comment>
<dbReference type="GO" id="GO:0005886">
    <property type="term" value="C:plasma membrane"/>
    <property type="evidence" value="ECO:0007669"/>
    <property type="project" value="UniProtKB-SubCell"/>
</dbReference>
<feature type="transmembrane region" description="Helical" evidence="6">
    <location>
        <begin position="211"/>
        <end position="232"/>
    </location>
</feature>
<keyword evidence="3 6" id="KW-0812">Transmembrane</keyword>
<dbReference type="InterPro" id="IPR037185">
    <property type="entry name" value="EmrE-like"/>
</dbReference>
<evidence type="ECO:0000259" key="7">
    <source>
        <dbReference type="Pfam" id="PF00892"/>
    </source>
</evidence>
<dbReference type="Proteomes" id="UP000177026">
    <property type="component" value="Unassembled WGS sequence"/>
</dbReference>
<feature type="transmembrane region" description="Helical" evidence="6">
    <location>
        <begin position="151"/>
        <end position="169"/>
    </location>
</feature>
<keyword evidence="4 6" id="KW-1133">Transmembrane helix</keyword>
<dbReference type="InterPro" id="IPR050638">
    <property type="entry name" value="AA-Vitamin_Transporters"/>
</dbReference>
<dbReference type="AlphaFoldDB" id="A0A1F7GFR6"/>
<dbReference type="SUPFAM" id="SSF103481">
    <property type="entry name" value="Multidrug resistance efflux transporter EmrE"/>
    <property type="match status" value="2"/>
</dbReference>
<evidence type="ECO:0000313" key="8">
    <source>
        <dbReference type="EMBL" id="OGK17747.1"/>
    </source>
</evidence>
<reference evidence="8 9" key="1">
    <citation type="journal article" date="2016" name="Nat. Commun.">
        <title>Thousands of microbial genomes shed light on interconnected biogeochemical processes in an aquifer system.</title>
        <authorList>
            <person name="Anantharaman K."/>
            <person name="Brown C.T."/>
            <person name="Hug L.A."/>
            <person name="Sharon I."/>
            <person name="Castelle C.J."/>
            <person name="Probst A.J."/>
            <person name="Thomas B.C."/>
            <person name="Singh A."/>
            <person name="Wilkins M.J."/>
            <person name="Karaoz U."/>
            <person name="Brodie E.L."/>
            <person name="Williams K.H."/>
            <person name="Hubbard S.S."/>
            <person name="Banfield J.F."/>
        </authorList>
    </citation>
    <scope>NUCLEOTIDE SEQUENCE [LARGE SCALE GENOMIC DNA]</scope>
</reference>
<dbReference type="PANTHER" id="PTHR32322">
    <property type="entry name" value="INNER MEMBRANE TRANSPORTER"/>
    <property type="match status" value="1"/>
</dbReference>
<feature type="transmembrane region" description="Helical" evidence="6">
    <location>
        <begin position="244"/>
        <end position="263"/>
    </location>
</feature>
<evidence type="ECO:0000256" key="6">
    <source>
        <dbReference type="SAM" id="Phobius"/>
    </source>
</evidence>
<dbReference type="InterPro" id="IPR000620">
    <property type="entry name" value="EamA_dom"/>
</dbReference>
<evidence type="ECO:0000256" key="5">
    <source>
        <dbReference type="ARBA" id="ARBA00023136"/>
    </source>
</evidence>
<feature type="transmembrane region" description="Helical" evidence="6">
    <location>
        <begin position="269"/>
        <end position="285"/>
    </location>
</feature>
<evidence type="ECO:0000256" key="1">
    <source>
        <dbReference type="ARBA" id="ARBA00004651"/>
    </source>
</evidence>
<organism evidence="8 9">
    <name type="scientific">Candidatus Roizmanbacteria bacterium RIFCSPHIGHO2_01_FULL_39_8</name>
    <dbReference type="NCBI Taxonomy" id="1802033"/>
    <lineage>
        <taxon>Bacteria</taxon>
        <taxon>Candidatus Roizmaniibacteriota</taxon>
    </lineage>
</organism>
<keyword evidence="5 6" id="KW-0472">Membrane</keyword>
<dbReference type="Pfam" id="PF00892">
    <property type="entry name" value="EamA"/>
    <property type="match status" value="2"/>
</dbReference>
<evidence type="ECO:0000256" key="2">
    <source>
        <dbReference type="ARBA" id="ARBA00022475"/>
    </source>
</evidence>
<protein>
    <recommendedName>
        <fullName evidence="7">EamA domain-containing protein</fullName>
    </recommendedName>
</protein>
<dbReference type="EMBL" id="MFZI01000080">
    <property type="protein sequence ID" value="OGK17747.1"/>
    <property type="molecule type" value="Genomic_DNA"/>
</dbReference>
<feature type="transmembrane region" description="Helical" evidence="6">
    <location>
        <begin position="181"/>
        <end position="199"/>
    </location>
</feature>
<accession>A0A1F7GFR6</accession>
<proteinExistence type="predicted"/>
<sequence>MNPILALVIANVIWGAASPIFKYSLENIPPFTLAFIRFFFAALLLFPFIKRTNLNTNRTDWAQIALGAFFGISINITFFFWGLQRSESINAPIIASSGPVFLFFLSIIFLKEKFKPNVFLGMMIALLGVILIILSPILFDGKKFAMGELTGNLFFVLATLGAILHPLLQKNVIGKIGSLRVTYYSFFIGAFTFLPFMFLELQSWSFSSLNLQGWTGIIFGVLLSSGLAYYLYNYGIAKINTQEVGLFTYIDPIIAVLIAIPLLQEYPTIHFFIGSLLIFGGIFIAEKRIHWHPLNQLIKIANTNDRRI</sequence>
<feature type="transmembrane region" description="Helical" evidence="6">
    <location>
        <begin position="89"/>
        <end position="110"/>
    </location>
</feature>
<feature type="domain" description="EamA" evidence="7">
    <location>
        <begin position="4"/>
        <end position="133"/>
    </location>
</feature>
<keyword evidence="2" id="KW-1003">Cell membrane</keyword>